<organism evidence="3 4">
    <name type="scientific">Brevibacillus laterosporus LMG 15441</name>
    <dbReference type="NCBI Taxonomy" id="1042163"/>
    <lineage>
        <taxon>Bacteria</taxon>
        <taxon>Bacillati</taxon>
        <taxon>Bacillota</taxon>
        <taxon>Bacilli</taxon>
        <taxon>Bacillales</taxon>
        <taxon>Paenibacillaceae</taxon>
        <taxon>Brevibacillus</taxon>
    </lineage>
</organism>
<evidence type="ECO:0000313" key="4">
    <source>
        <dbReference type="Proteomes" id="UP000005850"/>
    </source>
</evidence>
<evidence type="ECO:0000313" key="3">
    <source>
        <dbReference type="EMBL" id="AIG28357.1"/>
    </source>
</evidence>
<dbReference type="eggNOG" id="COG3266">
    <property type="taxonomic scope" value="Bacteria"/>
</dbReference>
<feature type="chain" id="PRO_5001709155" description="DUF4247 domain-containing protein" evidence="2">
    <location>
        <begin position="27"/>
        <end position="264"/>
    </location>
</feature>
<evidence type="ECO:0008006" key="5">
    <source>
        <dbReference type="Google" id="ProtNLM"/>
    </source>
</evidence>
<reference evidence="3 4" key="1">
    <citation type="journal article" date="2011" name="J. Bacteriol.">
        <title>Genome sequence of Brevibacillus laterosporus LMG 15441, a pathogen of invertebrates.</title>
        <authorList>
            <person name="Djukic M."/>
            <person name="Poehlein A."/>
            <person name="Thurmer A."/>
            <person name="Daniel R."/>
        </authorList>
    </citation>
    <scope>NUCLEOTIDE SEQUENCE [LARGE SCALE GENOMIC DNA]</scope>
    <source>
        <strain evidence="3 4">LMG 15441</strain>
    </source>
</reference>
<gene>
    <name evidence="3" type="ORF">BRLA_c040800</name>
</gene>
<keyword evidence="2" id="KW-0732">Signal</keyword>
<sequence length="264" mass="29379">MWQALSKFLKTTLVLSLVAGLLTGCADQSVGSSYPLEKITKNGAESSRIYRATDKTVPEVAKELAEKRQPKEISKEDLDHMFLIYSDEWYHLQKDEANPSDTIIEVDSKEFVQKNYNMSFLEGYFFASVLGDLFDSMKSKGQGNYRGYSSRDIYKSGSDYQTPTKEDKKTFAPITTEGKGSILRRSSDNSGKSSSSDGSIFKKSDADTTKSKGKIIRDSQSDSGGSSWFGSSSSSKKDSSMFDRPRTNSPPKVKKGFGSIKRRR</sequence>
<evidence type="ECO:0000256" key="2">
    <source>
        <dbReference type="SAM" id="SignalP"/>
    </source>
</evidence>
<dbReference type="PROSITE" id="PS51257">
    <property type="entry name" value="PROKAR_LIPOPROTEIN"/>
    <property type="match status" value="1"/>
</dbReference>
<feature type="signal peptide" evidence="2">
    <location>
        <begin position="1"/>
        <end position="26"/>
    </location>
</feature>
<feature type="compositionally biased region" description="Basic and acidic residues" evidence="1">
    <location>
        <begin position="235"/>
        <end position="246"/>
    </location>
</feature>
<protein>
    <recommendedName>
        <fullName evidence="5">DUF4247 domain-containing protein</fullName>
    </recommendedName>
</protein>
<feature type="compositionally biased region" description="Low complexity" evidence="1">
    <location>
        <begin position="221"/>
        <end position="234"/>
    </location>
</feature>
<dbReference type="STRING" id="1042163.BRLA_c040800"/>
<dbReference type="EMBL" id="CP007806">
    <property type="protein sequence ID" value="AIG28357.1"/>
    <property type="molecule type" value="Genomic_DNA"/>
</dbReference>
<feature type="compositionally biased region" description="Low complexity" evidence="1">
    <location>
        <begin position="188"/>
        <end position="199"/>
    </location>
</feature>
<dbReference type="Pfam" id="PF14042">
    <property type="entry name" value="DUF4247"/>
    <property type="match status" value="1"/>
</dbReference>
<dbReference type="AlphaFoldDB" id="A0A075R6X5"/>
<dbReference type="KEGG" id="blr:BRLA_c040800"/>
<dbReference type="RefSeq" id="WP_003334647.1">
    <property type="nucleotide sequence ID" value="NZ_CP007806.1"/>
</dbReference>
<evidence type="ECO:0000256" key="1">
    <source>
        <dbReference type="SAM" id="MobiDB-lite"/>
    </source>
</evidence>
<feature type="compositionally biased region" description="Basic and acidic residues" evidence="1">
    <location>
        <begin position="200"/>
        <end position="220"/>
    </location>
</feature>
<accession>A0A075R6X5</accession>
<dbReference type="InterPro" id="IPR025341">
    <property type="entry name" value="DUF4247"/>
</dbReference>
<dbReference type="Proteomes" id="UP000005850">
    <property type="component" value="Chromosome"/>
</dbReference>
<name>A0A075R6X5_BRELA</name>
<keyword evidence="4" id="KW-1185">Reference proteome</keyword>
<feature type="region of interest" description="Disordered" evidence="1">
    <location>
        <begin position="141"/>
        <end position="264"/>
    </location>
</feature>
<dbReference type="HOGENOM" id="CLU_096787_0_0_9"/>
<proteinExistence type="predicted"/>
<feature type="compositionally biased region" description="Basic residues" evidence="1">
    <location>
        <begin position="252"/>
        <end position="264"/>
    </location>
</feature>